<proteinExistence type="predicted"/>
<reference evidence="1 2" key="1">
    <citation type="submission" date="2019-06" db="EMBL/GenBank/DDBJ databases">
        <title>Sequencing the genomes of 1000 actinobacteria strains.</title>
        <authorList>
            <person name="Klenk H.-P."/>
        </authorList>
    </citation>
    <scope>NUCLEOTIDE SEQUENCE [LARGE SCALE GENOMIC DNA]</scope>
    <source>
        <strain evidence="1 2">DSM 44826</strain>
    </source>
</reference>
<organism evidence="1 2">
    <name type="scientific">Kitasatospora viridis</name>
    <dbReference type="NCBI Taxonomy" id="281105"/>
    <lineage>
        <taxon>Bacteria</taxon>
        <taxon>Bacillati</taxon>
        <taxon>Actinomycetota</taxon>
        <taxon>Actinomycetes</taxon>
        <taxon>Kitasatosporales</taxon>
        <taxon>Streptomycetaceae</taxon>
        <taxon>Kitasatospora</taxon>
    </lineage>
</organism>
<sequence>MAGEELILVGDPARAALSLSTELARYEAPPVADVNGYYAELGVPTHATRAELFAAYQARGTGSPRLTYIFKQLWNPRTRAAYDATWQGFFPDRWSLEVLLRHAAPIAAQHSAAGNFTTALDMLSSLGISFAANLDSEGDSRLDTAEPQRFDGQGPITTPPWSYSYYLKATTCDDIDRLALWQQDLATALAGCEPIRRLAVGFHRANSDAYQIHQVDGVHIFLLHENLNPSPLLIAAATATAAAL</sequence>
<dbReference type="EMBL" id="VIWT01000008">
    <property type="protein sequence ID" value="TWF71791.1"/>
    <property type="molecule type" value="Genomic_DNA"/>
</dbReference>
<evidence type="ECO:0000313" key="2">
    <source>
        <dbReference type="Proteomes" id="UP000317940"/>
    </source>
</evidence>
<protein>
    <submittedName>
        <fullName evidence="1">Uncharacterized protein</fullName>
    </submittedName>
</protein>
<comment type="caution">
    <text evidence="1">The sequence shown here is derived from an EMBL/GenBank/DDBJ whole genome shotgun (WGS) entry which is preliminary data.</text>
</comment>
<evidence type="ECO:0000313" key="1">
    <source>
        <dbReference type="EMBL" id="TWF71791.1"/>
    </source>
</evidence>
<gene>
    <name evidence="1" type="ORF">FHX73_18162</name>
</gene>
<name>A0A561SA97_9ACTN</name>
<dbReference type="Proteomes" id="UP000317940">
    <property type="component" value="Unassembled WGS sequence"/>
</dbReference>
<dbReference type="AlphaFoldDB" id="A0A561SA97"/>
<accession>A0A561SA97</accession>
<keyword evidence="2" id="KW-1185">Reference proteome</keyword>
<dbReference type="RefSeq" id="WP_145911581.1">
    <property type="nucleotide sequence ID" value="NZ_BAAAMZ010000022.1"/>
</dbReference>
<dbReference type="OrthoDB" id="9846006at2"/>